<gene>
    <name evidence="1" type="ORF">EVAR_49285_1</name>
</gene>
<dbReference type="AlphaFoldDB" id="A0A4C1XQP1"/>
<reference evidence="1 2" key="1">
    <citation type="journal article" date="2019" name="Commun. Biol.">
        <title>The bagworm genome reveals a unique fibroin gene that provides high tensile strength.</title>
        <authorList>
            <person name="Kono N."/>
            <person name="Nakamura H."/>
            <person name="Ohtoshi R."/>
            <person name="Tomita M."/>
            <person name="Numata K."/>
            <person name="Arakawa K."/>
        </authorList>
    </citation>
    <scope>NUCLEOTIDE SEQUENCE [LARGE SCALE GENOMIC DNA]</scope>
</reference>
<organism evidence="1 2">
    <name type="scientific">Eumeta variegata</name>
    <name type="common">Bagworm moth</name>
    <name type="synonym">Eumeta japonica</name>
    <dbReference type="NCBI Taxonomy" id="151549"/>
    <lineage>
        <taxon>Eukaryota</taxon>
        <taxon>Metazoa</taxon>
        <taxon>Ecdysozoa</taxon>
        <taxon>Arthropoda</taxon>
        <taxon>Hexapoda</taxon>
        <taxon>Insecta</taxon>
        <taxon>Pterygota</taxon>
        <taxon>Neoptera</taxon>
        <taxon>Endopterygota</taxon>
        <taxon>Lepidoptera</taxon>
        <taxon>Glossata</taxon>
        <taxon>Ditrysia</taxon>
        <taxon>Tineoidea</taxon>
        <taxon>Psychidae</taxon>
        <taxon>Oiketicinae</taxon>
        <taxon>Eumeta</taxon>
    </lineage>
</organism>
<evidence type="ECO:0000313" key="2">
    <source>
        <dbReference type="Proteomes" id="UP000299102"/>
    </source>
</evidence>
<name>A0A4C1XQP1_EUMVA</name>
<comment type="caution">
    <text evidence="1">The sequence shown here is derived from an EMBL/GenBank/DDBJ whole genome shotgun (WGS) entry which is preliminary data.</text>
</comment>
<dbReference type="EMBL" id="BGZK01000899">
    <property type="protein sequence ID" value="GBP64489.1"/>
    <property type="molecule type" value="Genomic_DNA"/>
</dbReference>
<proteinExistence type="predicted"/>
<dbReference type="Proteomes" id="UP000299102">
    <property type="component" value="Unassembled WGS sequence"/>
</dbReference>
<evidence type="ECO:0000313" key="1">
    <source>
        <dbReference type="EMBL" id="GBP64489.1"/>
    </source>
</evidence>
<sequence>MRHTEHAAVKAMFCACCDYEDRAVEKTDDSFQSCSQPRDRLAPRALSASSASSPAEAIPPYYVPTLVTRFFAYSEVLKC</sequence>
<protein>
    <submittedName>
        <fullName evidence="1">Uncharacterized protein</fullName>
    </submittedName>
</protein>
<accession>A0A4C1XQP1</accession>
<keyword evidence="2" id="KW-1185">Reference proteome</keyword>